<dbReference type="EMBL" id="KY684107">
    <property type="protein sequence ID" value="ARF11123.1"/>
    <property type="molecule type" value="Genomic_DNA"/>
</dbReference>
<evidence type="ECO:0000313" key="7">
    <source>
        <dbReference type="EMBL" id="ARF11123.1"/>
    </source>
</evidence>
<dbReference type="SMART" id="SM00175">
    <property type="entry name" value="RAB"/>
    <property type="match status" value="1"/>
</dbReference>
<dbReference type="GO" id="GO:0020002">
    <property type="term" value="C:host cell plasma membrane"/>
    <property type="evidence" value="ECO:0007669"/>
    <property type="project" value="UniProtKB-SubCell"/>
</dbReference>
<dbReference type="PROSITE" id="PS51418">
    <property type="entry name" value="RAN"/>
    <property type="match status" value="1"/>
</dbReference>
<dbReference type="Gene3D" id="3.40.50.300">
    <property type="entry name" value="P-loop containing nucleotide triphosphate hydrolases"/>
    <property type="match status" value="1"/>
</dbReference>
<dbReference type="InterPro" id="IPR027417">
    <property type="entry name" value="P-loop_NTPase"/>
</dbReference>
<comment type="similarity">
    <text evidence="2">Belongs to the small GTPase superfamily. Ran family.</text>
</comment>
<evidence type="ECO:0000256" key="2">
    <source>
        <dbReference type="ARBA" id="ARBA00008028"/>
    </source>
</evidence>
<dbReference type="PROSITE" id="PS51419">
    <property type="entry name" value="RAB"/>
    <property type="match status" value="1"/>
</dbReference>
<dbReference type="InterPro" id="IPR002041">
    <property type="entry name" value="Ran_GTPase"/>
</dbReference>
<dbReference type="PRINTS" id="PR00449">
    <property type="entry name" value="RASTRNSFRMNG"/>
</dbReference>
<dbReference type="SUPFAM" id="SSF52540">
    <property type="entry name" value="P-loop containing nucleoside triphosphate hydrolases"/>
    <property type="match status" value="1"/>
</dbReference>
<organism evidence="7">
    <name type="scientific">Hokovirus HKV1</name>
    <dbReference type="NCBI Taxonomy" id="1977638"/>
    <lineage>
        <taxon>Viruses</taxon>
        <taxon>Varidnaviria</taxon>
        <taxon>Bamfordvirae</taxon>
        <taxon>Nucleocytoviricota</taxon>
        <taxon>Megaviricetes</taxon>
        <taxon>Imitervirales</taxon>
        <taxon>Mimiviridae</taxon>
        <taxon>Klosneuvirinae</taxon>
        <taxon>Hokovirus</taxon>
    </lineage>
</organism>
<dbReference type="SMART" id="SM00176">
    <property type="entry name" value="RAN"/>
    <property type="match status" value="1"/>
</dbReference>
<gene>
    <name evidence="7" type="ORF">Hokovirus_5_5</name>
</gene>
<reference evidence="7" key="1">
    <citation type="journal article" date="2017" name="Science">
        <title>Giant viruses with an expanded complement of translation system components.</title>
        <authorList>
            <person name="Schulz F."/>
            <person name="Yutin N."/>
            <person name="Ivanova N.N."/>
            <person name="Ortega D.R."/>
            <person name="Lee T.K."/>
            <person name="Vierheilig J."/>
            <person name="Daims H."/>
            <person name="Horn M."/>
            <person name="Wagner M."/>
            <person name="Jensen G.J."/>
            <person name="Kyrpides N.C."/>
            <person name="Koonin E.V."/>
            <person name="Woyke T."/>
        </authorList>
    </citation>
    <scope>NUCLEOTIDE SEQUENCE</scope>
    <source>
        <strain evidence="7">HKV1</strain>
    </source>
</reference>
<dbReference type="NCBIfam" id="TIGR00231">
    <property type="entry name" value="small_GTP"/>
    <property type="match status" value="1"/>
</dbReference>
<name>A0A1V0SHE0_9VIRU</name>
<dbReference type="SMART" id="SM00173">
    <property type="entry name" value="RAS"/>
    <property type="match status" value="1"/>
</dbReference>
<keyword evidence="6" id="KW-0342">GTP-binding</keyword>
<evidence type="ECO:0000256" key="6">
    <source>
        <dbReference type="ARBA" id="ARBA00023134"/>
    </source>
</evidence>
<dbReference type="GO" id="GO:0003924">
    <property type="term" value="F:GTPase activity"/>
    <property type="evidence" value="ECO:0007669"/>
    <property type="project" value="InterPro"/>
</dbReference>
<evidence type="ECO:0000256" key="1">
    <source>
        <dbReference type="ARBA" id="ARBA00004112"/>
    </source>
</evidence>
<keyword evidence="4" id="KW-0547">Nucleotide-binding</keyword>
<dbReference type="InterPro" id="IPR005225">
    <property type="entry name" value="Small_GTP-bd"/>
</dbReference>
<dbReference type="Pfam" id="PF00071">
    <property type="entry name" value="Ras"/>
    <property type="match status" value="1"/>
</dbReference>
<dbReference type="SMART" id="SM00174">
    <property type="entry name" value="RHO"/>
    <property type="match status" value="1"/>
</dbReference>
<dbReference type="InterPro" id="IPR001806">
    <property type="entry name" value="Small_GTPase"/>
</dbReference>
<dbReference type="PANTHER" id="PTHR24071">
    <property type="entry name" value="RAN GTPASE"/>
    <property type="match status" value="1"/>
</dbReference>
<protein>
    <submittedName>
        <fullName evidence="7">Ras-like GTPase</fullName>
    </submittedName>
</protein>
<accession>A0A1V0SHE0</accession>
<evidence type="ECO:0000256" key="5">
    <source>
        <dbReference type="ARBA" id="ARBA00022927"/>
    </source>
</evidence>
<proteinExistence type="inferred from homology"/>
<dbReference type="FunFam" id="3.40.50.300:FF:001447">
    <property type="entry name" value="Ras-related protein Rab-1B"/>
    <property type="match status" value="1"/>
</dbReference>
<dbReference type="GO" id="GO:0005525">
    <property type="term" value="F:GTP binding"/>
    <property type="evidence" value="ECO:0007669"/>
    <property type="project" value="UniProtKB-KW"/>
</dbReference>
<evidence type="ECO:0000256" key="4">
    <source>
        <dbReference type="ARBA" id="ARBA00022741"/>
    </source>
</evidence>
<dbReference type="PANTHER" id="PTHR24071:SF0">
    <property type="entry name" value="GTP-BINDING NUCLEAR PROTEIN RAN"/>
    <property type="match status" value="1"/>
</dbReference>
<evidence type="ECO:0000256" key="3">
    <source>
        <dbReference type="ARBA" id="ARBA00022448"/>
    </source>
</evidence>
<keyword evidence="3" id="KW-0813">Transport</keyword>
<sequence>MNTYKIVLLGDSGVGKTSFLKRYTSGEFRNNHIHTIGCEVEPIHFNNLTFNVWDCAGSERYKGLGEGYYVKAAAGIIFFDVTNMDSFQNVDKWITSFTNTNPEAPIIICGNKCDSKDRIVKPKLIKEIIDQSIYTEISAKTGYDLKKPFEKLENLLNN</sequence>
<keyword evidence="5" id="KW-0653">Protein transport</keyword>
<comment type="subcellular location">
    <subcellularLocation>
        <location evidence="1">Host cell membrane</location>
        <topology evidence="1">Lipid-anchor</topology>
        <orientation evidence="1">Cytoplasmic side</orientation>
    </subcellularLocation>
</comment>
<dbReference type="GO" id="GO:0015031">
    <property type="term" value="P:protein transport"/>
    <property type="evidence" value="ECO:0007669"/>
    <property type="project" value="UniProtKB-KW"/>
</dbReference>